<dbReference type="InterPro" id="IPR026898">
    <property type="entry name" value="PrsW"/>
</dbReference>
<dbReference type="OrthoDB" id="5504276at2"/>
<comment type="similarity">
    <text evidence="2 11">Belongs to the protease PrsW family.</text>
</comment>
<dbReference type="PIRSF" id="PIRSF016933">
    <property type="entry name" value="PrsW"/>
    <property type="match status" value="1"/>
</dbReference>
<comment type="subcellular location">
    <subcellularLocation>
        <location evidence="1">Cell membrane</location>
        <topology evidence="1">Multi-pass membrane protein</topology>
    </subcellularLocation>
</comment>
<evidence type="ECO:0000256" key="5">
    <source>
        <dbReference type="ARBA" id="ARBA00022670"/>
    </source>
</evidence>
<dbReference type="PANTHER" id="PTHR36844:SF1">
    <property type="entry name" value="PROTEASE PRSW"/>
    <property type="match status" value="1"/>
</dbReference>
<evidence type="ECO:0000256" key="4">
    <source>
        <dbReference type="ARBA" id="ARBA00022475"/>
    </source>
</evidence>
<comment type="function">
    <text evidence="11">Involved in the degradation of specific anti-sigma factors.</text>
</comment>
<dbReference type="STRING" id="1196324.A374_03319"/>
<feature type="transmembrane region" description="Helical" evidence="12">
    <location>
        <begin position="6"/>
        <end position="21"/>
    </location>
</feature>
<dbReference type="Proteomes" id="UP000004080">
    <property type="component" value="Unassembled WGS sequence"/>
</dbReference>
<sequence length="225" mass="25546">MLGIIAAGMAPALALLCFFYLKDQYETEPLSVVMRLFVVGMVLVFPAMLVDFGMAEEFSSAHVLNAFFVSPVVEEGLKWCMVLLLIYKHAEFNEPYDGIVYSVALSLGFASLENIVYLYVHGVHEAFLRSILPVSGHALFAVISGYYVGKAKFSRNHNKLFLLLSLLIPVILHSVYNWILATFTHEWLFVMLPFMLFLWWNGLRKVKKANASKRVWLAQQEKISS</sequence>
<name>I8UIC0_9BACL</name>
<dbReference type="MEROPS" id="M82.001"/>
<proteinExistence type="inferred from homology"/>
<dbReference type="InterPro" id="IPR023596">
    <property type="entry name" value="Peptidase_PrsW_arch/bac"/>
</dbReference>
<gene>
    <name evidence="13" type="ORF">A374_03319</name>
</gene>
<evidence type="ECO:0000256" key="3">
    <source>
        <dbReference type="ARBA" id="ARBA00018997"/>
    </source>
</evidence>
<evidence type="ECO:0000256" key="11">
    <source>
        <dbReference type="PIRNR" id="PIRNR016933"/>
    </source>
</evidence>
<dbReference type="EC" id="3.4.-.-" evidence="11"/>
<reference evidence="13 14" key="1">
    <citation type="journal article" date="2012" name="J. Bacteriol.">
        <title>Genome of Bacillus macauensis ZFHKF-1, a Long-Chain-Forming Bacterium.</title>
        <authorList>
            <person name="Cai L."/>
            <person name="Zhang T."/>
        </authorList>
    </citation>
    <scope>NUCLEOTIDE SEQUENCE [LARGE SCALE GENOMIC DNA]</scope>
    <source>
        <strain evidence="13 14">ZFHKF-1</strain>
    </source>
</reference>
<feature type="transmembrane region" description="Helical" evidence="12">
    <location>
        <begin position="33"/>
        <end position="54"/>
    </location>
</feature>
<dbReference type="GO" id="GO:0008233">
    <property type="term" value="F:peptidase activity"/>
    <property type="evidence" value="ECO:0007669"/>
    <property type="project" value="UniProtKB-KW"/>
</dbReference>
<evidence type="ECO:0000256" key="12">
    <source>
        <dbReference type="SAM" id="Phobius"/>
    </source>
</evidence>
<evidence type="ECO:0000313" key="13">
    <source>
        <dbReference type="EMBL" id="EIT86568.1"/>
    </source>
</evidence>
<keyword evidence="14" id="KW-1185">Reference proteome</keyword>
<dbReference type="NCBIfam" id="NF033739">
    <property type="entry name" value="intramemb_PrsW"/>
    <property type="match status" value="1"/>
</dbReference>
<evidence type="ECO:0000256" key="8">
    <source>
        <dbReference type="ARBA" id="ARBA00022989"/>
    </source>
</evidence>
<keyword evidence="8 12" id="KW-1133">Transmembrane helix</keyword>
<dbReference type="Pfam" id="PF13367">
    <property type="entry name" value="PrsW-protease"/>
    <property type="match status" value="1"/>
</dbReference>
<keyword evidence="4 11" id="KW-1003">Cell membrane</keyword>
<evidence type="ECO:0000256" key="10">
    <source>
        <dbReference type="ARBA" id="ARBA00030345"/>
    </source>
</evidence>
<dbReference type="AlphaFoldDB" id="I8UIC0"/>
<dbReference type="PANTHER" id="PTHR36844">
    <property type="entry name" value="PROTEASE PRSW"/>
    <property type="match status" value="1"/>
</dbReference>
<protein>
    <recommendedName>
        <fullName evidence="3 11">Protease PrsW</fullName>
        <ecNumber evidence="11">3.4.-.-</ecNumber>
    </recommendedName>
    <alternativeName>
        <fullName evidence="10 11">Protease responsible for activating sigma-W</fullName>
    </alternativeName>
</protein>
<dbReference type="PATRIC" id="fig|1196324.3.peg.672"/>
<feature type="transmembrane region" description="Helical" evidence="12">
    <location>
        <begin position="99"/>
        <end position="120"/>
    </location>
</feature>
<evidence type="ECO:0000256" key="9">
    <source>
        <dbReference type="ARBA" id="ARBA00023136"/>
    </source>
</evidence>
<feature type="transmembrane region" description="Helical" evidence="12">
    <location>
        <begin position="66"/>
        <end position="87"/>
    </location>
</feature>
<keyword evidence="7 11" id="KW-0378">Hydrolase</keyword>
<organism evidence="13 14">
    <name type="scientific">Fictibacillus macauensis ZFHKF-1</name>
    <dbReference type="NCBI Taxonomy" id="1196324"/>
    <lineage>
        <taxon>Bacteria</taxon>
        <taxon>Bacillati</taxon>
        <taxon>Bacillota</taxon>
        <taxon>Bacilli</taxon>
        <taxon>Bacillales</taxon>
        <taxon>Fictibacillaceae</taxon>
        <taxon>Fictibacillus</taxon>
    </lineage>
</organism>
<dbReference type="GO" id="GO:0006508">
    <property type="term" value="P:proteolysis"/>
    <property type="evidence" value="ECO:0007669"/>
    <property type="project" value="UniProtKB-KW"/>
</dbReference>
<evidence type="ECO:0000256" key="2">
    <source>
        <dbReference type="ARBA" id="ARBA00009165"/>
    </source>
</evidence>
<dbReference type="eggNOG" id="COG2339">
    <property type="taxonomic scope" value="Bacteria"/>
</dbReference>
<accession>I8UIC0</accession>
<feature type="transmembrane region" description="Helical" evidence="12">
    <location>
        <begin position="160"/>
        <end position="181"/>
    </location>
</feature>
<keyword evidence="5 11" id="KW-0645">Protease</keyword>
<evidence type="ECO:0000313" key="14">
    <source>
        <dbReference type="Proteomes" id="UP000004080"/>
    </source>
</evidence>
<feature type="transmembrane region" description="Helical" evidence="12">
    <location>
        <begin position="126"/>
        <end position="148"/>
    </location>
</feature>
<evidence type="ECO:0000256" key="6">
    <source>
        <dbReference type="ARBA" id="ARBA00022692"/>
    </source>
</evidence>
<evidence type="ECO:0000256" key="1">
    <source>
        <dbReference type="ARBA" id="ARBA00004651"/>
    </source>
</evidence>
<keyword evidence="9 11" id="KW-0472">Membrane</keyword>
<evidence type="ECO:0000256" key="7">
    <source>
        <dbReference type="ARBA" id="ARBA00022801"/>
    </source>
</evidence>
<dbReference type="EMBL" id="AKKV01000020">
    <property type="protein sequence ID" value="EIT86568.1"/>
    <property type="molecule type" value="Genomic_DNA"/>
</dbReference>
<dbReference type="RefSeq" id="WP_007200763.1">
    <property type="nucleotide sequence ID" value="NZ_AKKV01000020.1"/>
</dbReference>
<dbReference type="GO" id="GO:0005886">
    <property type="term" value="C:plasma membrane"/>
    <property type="evidence" value="ECO:0007669"/>
    <property type="project" value="UniProtKB-SubCell"/>
</dbReference>
<keyword evidence="6 12" id="KW-0812">Transmembrane</keyword>
<comment type="caution">
    <text evidence="13">The sequence shown here is derived from an EMBL/GenBank/DDBJ whole genome shotgun (WGS) entry which is preliminary data.</text>
</comment>
<feature type="transmembrane region" description="Helical" evidence="12">
    <location>
        <begin position="187"/>
        <end position="203"/>
    </location>
</feature>